<dbReference type="SUPFAM" id="SSF48403">
    <property type="entry name" value="Ankyrin repeat"/>
    <property type="match status" value="1"/>
</dbReference>
<evidence type="ECO:0000256" key="2">
    <source>
        <dbReference type="ARBA" id="ARBA00023043"/>
    </source>
</evidence>
<dbReference type="SMART" id="SM00248">
    <property type="entry name" value="ANK"/>
    <property type="match status" value="5"/>
</dbReference>
<dbReference type="Pfam" id="PF00023">
    <property type="entry name" value="Ank"/>
    <property type="match status" value="1"/>
</dbReference>
<dbReference type="PROSITE" id="PS50297">
    <property type="entry name" value="ANK_REP_REGION"/>
    <property type="match status" value="2"/>
</dbReference>
<dbReference type="PANTHER" id="PTHR24171:SF11">
    <property type="entry name" value="26S PROTEASOME NON-ATPASE REGULATORY SUBUNIT 10"/>
    <property type="match status" value="1"/>
</dbReference>
<evidence type="ECO:0000313" key="3">
    <source>
        <dbReference type="EMBL" id="QHT01388.1"/>
    </source>
</evidence>
<proteinExistence type="predicted"/>
<dbReference type="GO" id="GO:0031436">
    <property type="term" value="C:BRCA1-BARD1 complex"/>
    <property type="evidence" value="ECO:0007669"/>
    <property type="project" value="TreeGrafter"/>
</dbReference>
<dbReference type="InterPro" id="IPR036770">
    <property type="entry name" value="Ankyrin_rpt-contain_sf"/>
</dbReference>
<dbReference type="PROSITE" id="PS50088">
    <property type="entry name" value="ANK_REPEAT"/>
    <property type="match status" value="2"/>
</dbReference>
<accession>A0A6C0C9X9</accession>
<protein>
    <submittedName>
        <fullName evidence="3">Uncharacterized protein</fullName>
    </submittedName>
</protein>
<reference evidence="3" key="1">
    <citation type="journal article" date="2020" name="Nature">
        <title>Giant virus diversity and host interactions through global metagenomics.</title>
        <authorList>
            <person name="Schulz F."/>
            <person name="Roux S."/>
            <person name="Paez-Espino D."/>
            <person name="Jungbluth S."/>
            <person name="Walsh D.A."/>
            <person name="Denef V.J."/>
            <person name="McMahon K.D."/>
            <person name="Konstantinidis K.T."/>
            <person name="Eloe-Fadrosh E.A."/>
            <person name="Kyrpides N.C."/>
            <person name="Woyke T."/>
        </authorList>
    </citation>
    <scope>NUCLEOTIDE SEQUENCE</scope>
    <source>
        <strain evidence="3">GVMAG-M-3300020192-26</strain>
    </source>
</reference>
<dbReference type="PANTHER" id="PTHR24171">
    <property type="entry name" value="ANKYRIN REPEAT DOMAIN-CONTAINING PROTEIN 39-RELATED"/>
    <property type="match status" value="1"/>
</dbReference>
<dbReference type="InterPro" id="IPR002110">
    <property type="entry name" value="Ankyrin_rpt"/>
</dbReference>
<sequence length="363" mass="41769">MEINELLCKIVQTNQCDVTVILLKRADPNYVDADEKFPLFYAYESKNLLQMKILLAHGANVNKQYKEFSLLQYCCDDPTPEDMIRLLMDNKADPNILYPGNVPLIKYLTKNKSFSIIKIIASYPRTNLNLVDDRGATAFRSACSYGFLDIAILLLDKGADPNIQGNEGYTALIRSVINGRNNVTATLLLYDDIKLDLQDDVGNTALHYACIGKKIDIINLLLLHDACFNIKNKEGLTATEINEDEDIALFFKKYNKKYNKKRSLVINVPKQLTQLLFTVPIAQQHRPKKICTIDRGSFYQTWNNVFHCWNNAEQIPHDIVHHKIQCEYVDEKIPHHIINTDKVRFFSIMDDDGKYKYGENMYT</sequence>
<dbReference type="GO" id="GO:0004842">
    <property type="term" value="F:ubiquitin-protein transferase activity"/>
    <property type="evidence" value="ECO:0007669"/>
    <property type="project" value="TreeGrafter"/>
</dbReference>
<organism evidence="3">
    <name type="scientific">viral metagenome</name>
    <dbReference type="NCBI Taxonomy" id="1070528"/>
    <lineage>
        <taxon>unclassified sequences</taxon>
        <taxon>metagenomes</taxon>
        <taxon>organismal metagenomes</taxon>
    </lineage>
</organism>
<keyword evidence="2" id="KW-0040">ANK repeat</keyword>
<dbReference type="EMBL" id="MN739371">
    <property type="protein sequence ID" value="QHT01388.1"/>
    <property type="molecule type" value="Genomic_DNA"/>
</dbReference>
<dbReference type="GO" id="GO:0070531">
    <property type="term" value="C:BRCA1-A complex"/>
    <property type="evidence" value="ECO:0007669"/>
    <property type="project" value="TreeGrafter"/>
</dbReference>
<name>A0A6C0C9X9_9ZZZZ</name>
<evidence type="ECO:0000256" key="1">
    <source>
        <dbReference type="ARBA" id="ARBA00022737"/>
    </source>
</evidence>
<dbReference type="Gene3D" id="1.25.40.20">
    <property type="entry name" value="Ankyrin repeat-containing domain"/>
    <property type="match status" value="1"/>
</dbReference>
<dbReference type="Pfam" id="PF12796">
    <property type="entry name" value="Ank_2"/>
    <property type="match status" value="2"/>
</dbReference>
<dbReference type="AlphaFoldDB" id="A0A6C0C9X9"/>
<keyword evidence="1" id="KW-0677">Repeat</keyword>
<dbReference type="GO" id="GO:0085020">
    <property type="term" value="P:protein K6-linked ubiquitination"/>
    <property type="evidence" value="ECO:0007669"/>
    <property type="project" value="TreeGrafter"/>
</dbReference>